<dbReference type="Proteomes" id="UP001470230">
    <property type="component" value="Unassembled WGS sequence"/>
</dbReference>
<protein>
    <submittedName>
        <fullName evidence="2">Uncharacterized protein</fullName>
    </submittedName>
</protein>
<gene>
    <name evidence="2" type="ORF">M9Y10_041455</name>
</gene>
<proteinExistence type="predicted"/>
<keyword evidence="3" id="KW-1185">Reference proteome</keyword>
<dbReference type="EMBL" id="JAPFFF010000007">
    <property type="protein sequence ID" value="KAK8885996.1"/>
    <property type="molecule type" value="Genomic_DNA"/>
</dbReference>
<keyword evidence="1" id="KW-0175">Coiled coil</keyword>
<comment type="caution">
    <text evidence="2">The sequence shown here is derived from an EMBL/GenBank/DDBJ whole genome shotgun (WGS) entry which is preliminary data.</text>
</comment>
<sequence>MNNSQSTPSLNQIFLKREQLKTIRDQLYTIQKQEDKTLQDYSSLEIDLQQKFNALRDCFLKVQIPNLKKSQKYNQINKEVNEIFENIMRQYDENKKLREKIVSNDHHNFIKINEEQNRASDARFKFDRDRLVYEKLKREHEVLEIENQELKELAESIRDEYISLNTQQKLFEDEFTRITLKLEGQKKKFDNLTEKYIELKQKNDILNQEREKREIVYKKRIEDALKKKDELQKYIDDIQKQQKQIDLKIESNTQIIEDLNYNRDRLNSEINKLVQISNRRKEQQDQYDLIITT</sequence>
<evidence type="ECO:0000313" key="3">
    <source>
        <dbReference type="Proteomes" id="UP001470230"/>
    </source>
</evidence>
<accession>A0ABR2K5F9</accession>
<organism evidence="2 3">
    <name type="scientific">Tritrichomonas musculus</name>
    <dbReference type="NCBI Taxonomy" id="1915356"/>
    <lineage>
        <taxon>Eukaryota</taxon>
        <taxon>Metamonada</taxon>
        <taxon>Parabasalia</taxon>
        <taxon>Tritrichomonadida</taxon>
        <taxon>Tritrichomonadidae</taxon>
        <taxon>Tritrichomonas</taxon>
    </lineage>
</organism>
<feature type="coiled-coil region" evidence="1">
    <location>
        <begin position="133"/>
        <end position="286"/>
    </location>
</feature>
<reference evidence="2 3" key="1">
    <citation type="submission" date="2024-04" db="EMBL/GenBank/DDBJ databases">
        <title>Tritrichomonas musculus Genome.</title>
        <authorList>
            <person name="Alves-Ferreira E."/>
            <person name="Grigg M."/>
            <person name="Lorenzi H."/>
            <person name="Galac M."/>
        </authorList>
    </citation>
    <scope>NUCLEOTIDE SEQUENCE [LARGE SCALE GENOMIC DNA]</scope>
    <source>
        <strain evidence="2 3">EAF2021</strain>
    </source>
</reference>
<evidence type="ECO:0000256" key="1">
    <source>
        <dbReference type="SAM" id="Coils"/>
    </source>
</evidence>
<name>A0ABR2K5F9_9EUKA</name>
<evidence type="ECO:0000313" key="2">
    <source>
        <dbReference type="EMBL" id="KAK8885996.1"/>
    </source>
</evidence>